<protein>
    <recommendedName>
        <fullName evidence="13">DNA-binding response regulator</fullName>
    </recommendedName>
</protein>
<keyword evidence="2" id="KW-0963">Cytoplasm</keyword>
<dbReference type="PANTHER" id="PTHR42713">
    <property type="entry name" value="HISTIDINE KINASE-RELATED"/>
    <property type="match status" value="1"/>
</dbReference>
<keyword evidence="7" id="KW-0804">Transcription</keyword>
<evidence type="ECO:0000313" key="12">
    <source>
        <dbReference type="Proteomes" id="UP000680638"/>
    </source>
</evidence>
<reference evidence="11 12" key="1">
    <citation type="submission" date="2021-03" db="EMBL/GenBank/DDBJ databases">
        <title>Antimicrobial resistance genes in bacteria isolated from Japanese honey, and their potential for conferring macrolide and lincosamide resistance in the American foulbrood pathogen Paenibacillus larvae.</title>
        <authorList>
            <person name="Okamoto M."/>
            <person name="Kumagai M."/>
            <person name="Kanamori H."/>
            <person name="Takamatsu D."/>
        </authorList>
    </citation>
    <scope>NUCLEOTIDE SEQUENCE [LARGE SCALE GENOMIC DNA]</scope>
    <source>
        <strain evidence="11 12">J21TS3</strain>
    </source>
</reference>
<dbReference type="InterPro" id="IPR018060">
    <property type="entry name" value="HTH_AraC"/>
</dbReference>
<evidence type="ECO:0000259" key="10">
    <source>
        <dbReference type="PROSITE" id="PS50110"/>
    </source>
</evidence>
<accession>A0ABQ4LUP9</accession>
<dbReference type="Proteomes" id="UP000680638">
    <property type="component" value="Unassembled WGS sequence"/>
</dbReference>
<dbReference type="PROSITE" id="PS00041">
    <property type="entry name" value="HTH_ARAC_FAMILY_1"/>
    <property type="match status" value="1"/>
</dbReference>
<dbReference type="PROSITE" id="PS50110">
    <property type="entry name" value="RESPONSE_REGULATORY"/>
    <property type="match status" value="1"/>
</dbReference>
<evidence type="ECO:0000256" key="1">
    <source>
        <dbReference type="ARBA" id="ARBA00004496"/>
    </source>
</evidence>
<keyword evidence="4" id="KW-0902">Two-component regulatory system</keyword>
<sequence length="515" mass="57979">MLKVMIVDDEPKLREGLRMLIPWEEHGYQVADTAANGQEALEKYEVHQPELILADIRMPGMDGLELISELRGRGAESHVLILSGYADFEYAKRAISYRVDGYLLKPVDEEELVSYLGQIREAIEKERQYSLRTREEPARGREAVLKELLLPDPSELGGERLKRLAASLQLPEGPCEVVLLRLGPAPSVTEEVYSRVRQALEEAVRQSGAGLCFHLPPHLGILLTKPPASREDDRELHRMIAERVSAEGLTFSAAAGGKAAGPEEAYISLSAAIEALKFNFEGDTLIREEAAAGWSGFQAEELPDFDPDEAEHRLLLVLETGNTAKLEPLVEAICRRMAADGMDELKLKENLIRLAGSVLARLESSHPDMRAFWTEHGVPVGAFYACGRIGELMASAHAYLREISERMRSESRGNEIQRMIELIERRYNENLKLETLAELFNYNSAYLGKMFKNTTGEYFNTFLDKVRVEKAKAFLDQGMKVYEVAEKVGYMNPDYFNMKFRKYVGVSPTSYRKGK</sequence>
<name>A0ABQ4LUP9_9BACL</name>
<evidence type="ECO:0000256" key="4">
    <source>
        <dbReference type="ARBA" id="ARBA00023012"/>
    </source>
</evidence>
<dbReference type="PRINTS" id="PR00032">
    <property type="entry name" value="HTHARAC"/>
</dbReference>
<dbReference type="CDD" id="cd17536">
    <property type="entry name" value="REC_YesN-like"/>
    <property type="match status" value="1"/>
</dbReference>
<evidence type="ECO:0000259" key="9">
    <source>
        <dbReference type="PROSITE" id="PS01124"/>
    </source>
</evidence>
<keyword evidence="5" id="KW-0805">Transcription regulation</keyword>
<dbReference type="PROSITE" id="PS01124">
    <property type="entry name" value="HTH_ARAC_FAMILY_2"/>
    <property type="match status" value="1"/>
</dbReference>
<dbReference type="SMART" id="SM00342">
    <property type="entry name" value="HTH_ARAC"/>
    <property type="match status" value="1"/>
</dbReference>
<dbReference type="Pfam" id="PF12833">
    <property type="entry name" value="HTH_18"/>
    <property type="match status" value="1"/>
</dbReference>
<dbReference type="Pfam" id="PF17853">
    <property type="entry name" value="GGDEF_2"/>
    <property type="match status" value="1"/>
</dbReference>
<dbReference type="EMBL" id="BORW01000007">
    <property type="protein sequence ID" value="GIO66997.1"/>
    <property type="molecule type" value="Genomic_DNA"/>
</dbReference>
<dbReference type="Gene3D" id="3.40.50.2300">
    <property type="match status" value="1"/>
</dbReference>
<proteinExistence type="predicted"/>
<evidence type="ECO:0000256" key="7">
    <source>
        <dbReference type="ARBA" id="ARBA00023163"/>
    </source>
</evidence>
<evidence type="ECO:0000256" key="3">
    <source>
        <dbReference type="ARBA" id="ARBA00022553"/>
    </source>
</evidence>
<evidence type="ECO:0008006" key="13">
    <source>
        <dbReference type="Google" id="ProtNLM"/>
    </source>
</evidence>
<feature type="modified residue" description="4-aspartylphosphate" evidence="8">
    <location>
        <position position="55"/>
    </location>
</feature>
<keyword evidence="6" id="KW-0238">DNA-binding</keyword>
<evidence type="ECO:0000313" key="11">
    <source>
        <dbReference type="EMBL" id="GIO66997.1"/>
    </source>
</evidence>
<dbReference type="InterPro" id="IPR051552">
    <property type="entry name" value="HptR"/>
</dbReference>
<evidence type="ECO:0000256" key="2">
    <source>
        <dbReference type="ARBA" id="ARBA00022490"/>
    </source>
</evidence>
<evidence type="ECO:0000256" key="6">
    <source>
        <dbReference type="ARBA" id="ARBA00023125"/>
    </source>
</evidence>
<evidence type="ECO:0000256" key="8">
    <source>
        <dbReference type="PROSITE-ProRule" id="PRU00169"/>
    </source>
</evidence>
<comment type="subcellular location">
    <subcellularLocation>
        <location evidence="1">Cytoplasm</location>
    </subcellularLocation>
</comment>
<dbReference type="SUPFAM" id="SSF52172">
    <property type="entry name" value="CheY-like"/>
    <property type="match status" value="1"/>
</dbReference>
<dbReference type="PANTHER" id="PTHR42713:SF3">
    <property type="entry name" value="TRANSCRIPTIONAL REGULATORY PROTEIN HPTR"/>
    <property type="match status" value="1"/>
</dbReference>
<dbReference type="InterPro" id="IPR001789">
    <property type="entry name" value="Sig_transdc_resp-reg_receiver"/>
</dbReference>
<evidence type="ECO:0000256" key="5">
    <source>
        <dbReference type="ARBA" id="ARBA00023015"/>
    </source>
</evidence>
<dbReference type="SUPFAM" id="SSF46689">
    <property type="entry name" value="Homeodomain-like"/>
    <property type="match status" value="2"/>
</dbReference>
<dbReference type="Gene3D" id="1.10.10.60">
    <property type="entry name" value="Homeodomain-like"/>
    <property type="match status" value="2"/>
</dbReference>
<dbReference type="RefSeq" id="WP_212949101.1">
    <property type="nucleotide sequence ID" value="NZ_BORW01000007.1"/>
</dbReference>
<organism evidence="11 12">
    <name type="scientific">Paenibacillus cookii</name>
    <dbReference type="NCBI Taxonomy" id="157839"/>
    <lineage>
        <taxon>Bacteria</taxon>
        <taxon>Bacillati</taxon>
        <taxon>Bacillota</taxon>
        <taxon>Bacilli</taxon>
        <taxon>Bacillales</taxon>
        <taxon>Paenibacillaceae</taxon>
        <taxon>Paenibacillus</taxon>
    </lineage>
</organism>
<feature type="domain" description="Response regulatory" evidence="10">
    <location>
        <begin position="3"/>
        <end position="120"/>
    </location>
</feature>
<feature type="domain" description="HTH araC/xylS-type" evidence="9">
    <location>
        <begin position="417"/>
        <end position="514"/>
    </location>
</feature>
<dbReference type="InterPro" id="IPR009057">
    <property type="entry name" value="Homeodomain-like_sf"/>
</dbReference>
<dbReference type="InterPro" id="IPR011006">
    <property type="entry name" value="CheY-like_superfamily"/>
</dbReference>
<dbReference type="InterPro" id="IPR020449">
    <property type="entry name" value="Tscrpt_reg_AraC-type_HTH"/>
</dbReference>
<gene>
    <name evidence="11" type="ORF">J21TS3_18180</name>
</gene>
<keyword evidence="3 8" id="KW-0597">Phosphoprotein</keyword>
<dbReference type="Pfam" id="PF00072">
    <property type="entry name" value="Response_reg"/>
    <property type="match status" value="1"/>
</dbReference>
<dbReference type="InterPro" id="IPR018062">
    <property type="entry name" value="HTH_AraC-typ_CS"/>
</dbReference>
<dbReference type="SMART" id="SM00448">
    <property type="entry name" value="REC"/>
    <property type="match status" value="1"/>
</dbReference>
<keyword evidence="12" id="KW-1185">Reference proteome</keyword>
<comment type="caution">
    <text evidence="11">The sequence shown here is derived from an EMBL/GenBank/DDBJ whole genome shotgun (WGS) entry which is preliminary data.</text>
</comment>
<dbReference type="InterPro" id="IPR041522">
    <property type="entry name" value="CdaR_GGDEF"/>
</dbReference>